<protein>
    <submittedName>
        <fullName evidence="6">TetR family transcriptional regulator</fullName>
    </submittedName>
</protein>
<evidence type="ECO:0000313" key="6">
    <source>
        <dbReference type="EMBL" id="GGJ80178.1"/>
    </source>
</evidence>
<dbReference type="Gene3D" id="1.10.10.60">
    <property type="entry name" value="Homeodomain-like"/>
    <property type="match status" value="1"/>
</dbReference>
<keyword evidence="7" id="KW-1185">Reference proteome</keyword>
<keyword evidence="2" id="KW-0238">DNA-binding</keyword>
<feature type="domain" description="Tetracyclin repressor-like C-terminal" evidence="5">
    <location>
        <begin position="115"/>
        <end position="181"/>
    </location>
</feature>
<proteinExistence type="predicted"/>
<dbReference type="Pfam" id="PF00440">
    <property type="entry name" value="TetR_N"/>
    <property type="match status" value="1"/>
</dbReference>
<dbReference type="Gene3D" id="1.10.357.10">
    <property type="entry name" value="Tetracycline Repressor, domain 2"/>
    <property type="match status" value="1"/>
</dbReference>
<dbReference type="Pfam" id="PF16925">
    <property type="entry name" value="TetR_C_13"/>
    <property type="match status" value="1"/>
</dbReference>
<accession>A0ABQ2DZ53</accession>
<keyword evidence="3" id="KW-0804">Transcription</keyword>
<dbReference type="PANTHER" id="PTHR47506">
    <property type="entry name" value="TRANSCRIPTIONAL REGULATORY PROTEIN"/>
    <property type="match status" value="1"/>
</dbReference>
<dbReference type="Proteomes" id="UP000660265">
    <property type="component" value="Unassembled WGS sequence"/>
</dbReference>
<evidence type="ECO:0000256" key="2">
    <source>
        <dbReference type="ARBA" id="ARBA00023125"/>
    </source>
</evidence>
<evidence type="ECO:0000259" key="4">
    <source>
        <dbReference type="Pfam" id="PF00440"/>
    </source>
</evidence>
<reference evidence="7" key="1">
    <citation type="journal article" date="2019" name="Int. J. Syst. Evol. Microbiol.">
        <title>The Global Catalogue of Microorganisms (GCM) 10K type strain sequencing project: providing services to taxonomists for standard genome sequencing and annotation.</title>
        <authorList>
            <consortium name="The Broad Institute Genomics Platform"/>
            <consortium name="The Broad Institute Genome Sequencing Center for Infectious Disease"/>
            <person name="Wu L."/>
            <person name="Ma J."/>
        </authorList>
    </citation>
    <scope>NUCLEOTIDE SEQUENCE [LARGE SCALE GENOMIC DNA]</scope>
    <source>
        <strain evidence="7">CGMCC 4.7275</strain>
    </source>
</reference>
<sequence length="218" mass="22649">MVGDVGADLVGAGRFDVSGDDHVHAHALGGELFAVKGYAGTTLDDLVAATGLGKQSLYNSFGGTRELFLRALSSDARVAPEPVREALSGSSSTPLERIRGQLLTLAITHSAADVQGSLFTKATVELGHRDVEVSESALDALGELQEVYRDCIVDAQEAGEVETEADPTPLAAFYVMVARGMEVLGAAGVSRADLTAIALTALDALPLTALGDQRRQAD</sequence>
<dbReference type="SUPFAM" id="SSF48498">
    <property type="entry name" value="Tetracyclin repressor-like, C-terminal domain"/>
    <property type="match status" value="1"/>
</dbReference>
<organism evidence="6 7">
    <name type="scientific">Streptomyces camponoticapitis</name>
    <dbReference type="NCBI Taxonomy" id="1616125"/>
    <lineage>
        <taxon>Bacteria</taxon>
        <taxon>Bacillati</taxon>
        <taxon>Actinomycetota</taxon>
        <taxon>Actinomycetes</taxon>
        <taxon>Kitasatosporales</taxon>
        <taxon>Streptomycetaceae</taxon>
        <taxon>Streptomyces</taxon>
    </lineage>
</organism>
<dbReference type="InterPro" id="IPR011075">
    <property type="entry name" value="TetR_C"/>
</dbReference>
<feature type="domain" description="HTH tetR-type" evidence="4">
    <location>
        <begin position="31"/>
        <end position="70"/>
    </location>
</feature>
<evidence type="ECO:0000259" key="5">
    <source>
        <dbReference type="Pfam" id="PF16925"/>
    </source>
</evidence>
<keyword evidence="1" id="KW-0805">Transcription regulation</keyword>
<dbReference type="InterPro" id="IPR009057">
    <property type="entry name" value="Homeodomain-like_sf"/>
</dbReference>
<evidence type="ECO:0000256" key="3">
    <source>
        <dbReference type="ARBA" id="ARBA00023163"/>
    </source>
</evidence>
<dbReference type="SUPFAM" id="SSF46689">
    <property type="entry name" value="Homeodomain-like"/>
    <property type="match status" value="1"/>
</dbReference>
<dbReference type="InterPro" id="IPR036271">
    <property type="entry name" value="Tet_transcr_reg_TetR-rel_C_sf"/>
</dbReference>
<evidence type="ECO:0000313" key="7">
    <source>
        <dbReference type="Proteomes" id="UP000660265"/>
    </source>
</evidence>
<dbReference type="PANTHER" id="PTHR47506:SF1">
    <property type="entry name" value="HTH-TYPE TRANSCRIPTIONAL REGULATOR YJDC"/>
    <property type="match status" value="1"/>
</dbReference>
<dbReference type="InterPro" id="IPR001647">
    <property type="entry name" value="HTH_TetR"/>
</dbReference>
<dbReference type="RefSeq" id="WP_229700624.1">
    <property type="nucleotide sequence ID" value="NZ_BMMV01000002.1"/>
</dbReference>
<gene>
    <name evidence="6" type="ORF">GCM10011583_09670</name>
</gene>
<evidence type="ECO:0000256" key="1">
    <source>
        <dbReference type="ARBA" id="ARBA00023015"/>
    </source>
</evidence>
<name>A0ABQ2DZ53_9ACTN</name>
<comment type="caution">
    <text evidence="6">The sequence shown here is derived from an EMBL/GenBank/DDBJ whole genome shotgun (WGS) entry which is preliminary data.</text>
</comment>
<dbReference type="EMBL" id="BMMV01000002">
    <property type="protein sequence ID" value="GGJ80178.1"/>
    <property type="molecule type" value="Genomic_DNA"/>
</dbReference>